<evidence type="ECO:0000256" key="1">
    <source>
        <dbReference type="SAM" id="MobiDB-lite"/>
    </source>
</evidence>
<reference evidence="2" key="1">
    <citation type="submission" date="2020-07" db="EMBL/GenBank/DDBJ databases">
        <authorList>
            <person name="Nazaruddin N."/>
        </authorList>
    </citation>
    <scope>NUCLEOTIDE SEQUENCE</scope>
</reference>
<gene>
    <name evidence="2" type="ORF">MHI_LOCUS490192</name>
</gene>
<accession>A0A6V7H614</accession>
<dbReference type="AlphaFoldDB" id="A0A6V7H614"/>
<dbReference type="EMBL" id="CAJDYZ010007902">
    <property type="protein sequence ID" value="CAD1474765.1"/>
    <property type="molecule type" value="Genomic_DNA"/>
</dbReference>
<dbReference type="Proteomes" id="UP000752696">
    <property type="component" value="Unassembled WGS sequence"/>
</dbReference>
<comment type="caution">
    <text evidence="2">The sequence shown here is derived from an EMBL/GenBank/DDBJ whole genome shotgun (WGS) entry which is preliminary data.</text>
</comment>
<organism evidence="2 3">
    <name type="scientific">Heterotrigona itama</name>
    <dbReference type="NCBI Taxonomy" id="395501"/>
    <lineage>
        <taxon>Eukaryota</taxon>
        <taxon>Metazoa</taxon>
        <taxon>Ecdysozoa</taxon>
        <taxon>Arthropoda</taxon>
        <taxon>Hexapoda</taxon>
        <taxon>Insecta</taxon>
        <taxon>Pterygota</taxon>
        <taxon>Neoptera</taxon>
        <taxon>Endopterygota</taxon>
        <taxon>Hymenoptera</taxon>
        <taxon>Apocrita</taxon>
        <taxon>Aculeata</taxon>
        <taxon>Apoidea</taxon>
        <taxon>Anthophila</taxon>
        <taxon>Apidae</taxon>
        <taxon>Heterotrigona</taxon>
    </lineage>
</organism>
<proteinExistence type="predicted"/>
<sequence length="95" mass="11047">MTSIIVVEVVVGNRRQTRSSRRRLFGSPATEPRNLATRRSKGDDYPYREFRHIVILFRTAILRGVGDRSHLLRLSGIFKLAEHTDDRIILLPYLE</sequence>
<name>A0A6V7H614_9HYME</name>
<evidence type="ECO:0000313" key="2">
    <source>
        <dbReference type="EMBL" id="CAD1474765.1"/>
    </source>
</evidence>
<feature type="non-terminal residue" evidence="2">
    <location>
        <position position="95"/>
    </location>
</feature>
<feature type="region of interest" description="Disordered" evidence="1">
    <location>
        <begin position="19"/>
        <end position="42"/>
    </location>
</feature>
<evidence type="ECO:0000313" key="3">
    <source>
        <dbReference type="Proteomes" id="UP000752696"/>
    </source>
</evidence>
<protein>
    <submittedName>
        <fullName evidence="2">Uncharacterized protein</fullName>
    </submittedName>
</protein>
<keyword evidence="3" id="KW-1185">Reference proteome</keyword>